<dbReference type="AlphaFoldDB" id="A0A2N6NAI2"/>
<dbReference type="EMBL" id="MRVG01000014">
    <property type="protein sequence ID" value="PMB64249.1"/>
    <property type="molecule type" value="Genomic_DNA"/>
</dbReference>
<proteinExistence type="predicted"/>
<evidence type="ECO:0000313" key="2">
    <source>
        <dbReference type="Proteomes" id="UP000235728"/>
    </source>
</evidence>
<reference evidence="1 2" key="1">
    <citation type="journal article" date="2016" name="Appl. Microbiol. Biotechnol.">
        <title>Characterization of T-DNA insertion mutants with decreased virulence in the entomopathogenic fungus Beauveria bassiana JEF-007.</title>
        <authorList>
            <person name="Kim S."/>
            <person name="Lee S.J."/>
            <person name="Nai Y.S."/>
            <person name="Yu J.S."/>
            <person name="Lee M.R."/>
            <person name="Yang Y.T."/>
            <person name="Kim J.S."/>
        </authorList>
    </citation>
    <scope>NUCLEOTIDE SEQUENCE [LARGE SCALE GENOMIC DNA]</scope>
    <source>
        <strain evidence="1 2">JEF-007</strain>
    </source>
</reference>
<evidence type="ECO:0000313" key="1">
    <source>
        <dbReference type="EMBL" id="PMB64249.1"/>
    </source>
</evidence>
<accession>A0A2N6NAI2</accession>
<name>A0A2N6NAI2_BEABA</name>
<comment type="caution">
    <text evidence="1">The sequence shown here is derived from an EMBL/GenBank/DDBJ whole genome shotgun (WGS) entry which is preliminary data.</text>
</comment>
<organism evidence="1 2">
    <name type="scientific">Beauveria bassiana</name>
    <name type="common">White muscardine disease fungus</name>
    <name type="synonym">Tritirachium shiotae</name>
    <dbReference type="NCBI Taxonomy" id="176275"/>
    <lineage>
        <taxon>Eukaryota</taxon>
        <taxon>Fungi</taxon>
        <taxon>Dikarya</taxon>
        <taxon>Ascomycota</taxon>
        <taxon>Pezizomycotina</taxon>
        <taxon>Sordariomycetes</taxon>
        <taxon>Hypocreomycetidae</taxon>
        <taxon>Hypocreales</taxon>
        <taxon>Cordycipitaceae</taxon>
        <taxon>Beauveria</taxon>
    </lineage>
</organism>
<protein>
    <submittedName>
        <fullName evidence="1">Uncharacterized protein</fullName>
    </submittedName>
</protein>
<dbReference type="Proteomes" id="UP000235728">
    <property type="component" value="Unassembled WGS sequence"/>
</dbReference>
<gene>
    <name evidence="1" type="ORF">BM221_010044</name>
</gene>
<sequence>MPRPSKKADDKAKGVIPPPTMVIPPVIAGLAPPVNPSVGPRVVDNESFMRVRDSVTLYFTTSFHPRSSPACHELLALDRRLTLCM</sequence>